<proteinExistence type="inferred from homology"/>
<dbReference type="InterPro" id="IPR028081">
    <property type="entry name" value="Leu-bd"/>
</dbReference>
<evidence type="ECO:0000313" key="6">
    <source>
        <dbReference type="EMBL" id="MBC8430939.1"/>
    </source>
</evidence>
<dbReference type="Proteomes" id="UP000605201">
    <property type="component" value="Unassembled WGS sequence"/>
</dbReference>
<dbReference type="GO" id="GO:0006865">
    <property type="term" value="P:amino acid transport"/>
    <property type="evidence" value="ECO:0007669"/>
    <property type="project" value="UniProtKB-KW"/>
</dbReference>
<gene>
    <name evidence="6" type="ORF">H8D96_03370</name>
</gene>
<evidence type="ECO:0000256" key="2">
    <source>
        <dbReference type="ARBA" id="ARBA00022448"/>
    </source>
</evidence>
<dbReference type="Pfam" id="PF13458">
    <property type="entry name" value="Peripla_BP_6"/>
    <property type="match status" value="1"/>
</dbReference>
<dbReference type="EMBL" id="JACNIG010000095">
    <property type="protein sequence ID" value="MBC8430939.1"/>
    <property type="molecule type" value="Genomic_DNA"/>
</dbReference>
<name>A0A8J6TJH7_9BACT</name>
<dbReference type="PANTHER" id="PTHR47151">
    <property type="entry name" value="LEU/ILE/VAL-BINDING ABC TRANSPORTER SUBUNIT"/>
    <property type="match status" value="1"/>
</dbReference>
<evidence type="ECO:0000256" key="3">
    <source>
        <dbReference type="ARBA" id="ARBA00022729"/>
    </source>
</evidence>
<dbReference type="Gene3D" id="3.40.50.2300">
    <property type="match status" value="2"/>
</dbReference>
<evidence type="ECO:0000256" key="4">
    <source>
        <dbReference type="ARBA" id="ARBA00022970"/>
    </source>
</evidence>
<comment type="caution">
    <text evidence="6">The sequence shown here is derived from an EMBL/GenBank/DDBJ whole genome shotgun (WGS) entry which is preliminary data.</text>
</comment>
<accession>A0A8J6TJH7</accession>
<protein>
    <submittedName>
        <fullName evidence="6">Branched-chain amino acid ABC transporter substrate-binding protein</fullName>
    </submittedName>
</protein>
<keyword evidence="4" id="KW-0029">Amino-acid transport</keyword>
<dbReference type="InterPro" id="IPR000709">
    <property type="entry name" value="Leu_Ile_Val-bd"/>
</dbReference>
<dbReference type="SUPFAM" id="SSF53822">
    <property type="entry name" value="Periplasmic binding protein-like I"/>
    <property type="match status" value="1"/>
</dbReference>
<keyword evidence="3" id="KW-0732">Signal</keyword>
<dbReference type="CDD" id="cd06342">
    <property type="entry name" value="PBP1_ABC_LIVBP-like"/>
    <property type="match status" value="1"/>
</dbReference>
<comment type="similarity">
    <text evidence="1">Belongs to the leucine-binding protein family.</text>
</comment>
<reference evidence="6 7" key="1">
    <citation type="submission" date="2020-08" db="EMBL/GenBank/DDBJ databases">
        <title>Bridging the membrane lipid divide: bacteria of the FCB group superphylum have the potential to synthesize archaeal ether lipids.</title>
        <authorList>
            <person name="Villanueva L."/>
            <person name="Von Meijenfeldt F.A.B."/>
            <person name="Westbye A.B."/>
            <person name="Yadav S."/>
            <person name="Hopmans E.C."/>
            <person name="Dutilh B.E."/>
            <person name="Sinninghe Damste J.S."/>
        </authorList>
    </citation>
    <scope>NUCLEOTIDE SEQUENCE [LARGE SCALE GENOMIC DNA]</scope>
    <source>
        <strain evidence="6">NIOZ-UU17</strain>
    </source>
</reference>
<evidence type="ECO:0000256" key="1">
    <source>
        <dbReference type="ARBA" id="ARBA00010062"/>
    </source>
</evidence>
<dbReference type="PRINTS" id="PR00337">
    <property type="entry name" value="LEUILEVALBP"/>
</dbReference>
<feature type="domain" description="Leucine-binding protein" evidence="5">
    <location>
        <begin position="25"/>
        <end position="360"/>
    </location>
</feature>
<dbReference type="InterPro" id="IPR028082">
    <property type="entry name" value="Peripla_BP_I"/>
</dbReference>
<dbReference type="AlphaFoldDB" id="A0A8J6TJH7"/>
<dbReference type="PANTHER" id="PTHR47151:SF2">
    <property type="entry name" value="AMINO ACID BINDING PROTEIN"/>
    <property type="match status" value="1"/>
</dbReference>
<organism evidence="6 7">
    <name type="scientific">Candidatus Desulfatibia vada</name>
    <dbReference type="NCBI Taxonomy" id="2841696"/>
    <lineage>
        <taxon>Bacteria</taxon>
        <taxon>Pseudomonadati</taxon>
        <taxon>Thermodesulfobacteriota</taxon>
        <taxon>Desulfobacteria</taxon>
        <taxon>Desulfobacterales</taxon>
        <taxon>Desulfobacterales incertae sedis</taxon>
        <taxon>Candidatus Desulfatibia</taxon>
    </lineage>
</organism>
<evidence type="ECO:0000313" key="7">
    <source>
        <dbReference type="Proteomes" id="UP000605201"/>
    </source>
</evidence>
<evidence type="ECO:0000259" key="5">
    <source>
        <dbReference type="Pfam" id="PF13458"/>
    </source>
</evidence>
<sequence>MKRAGILMLCLVMVVGFHGVALAKTLKIGTLSPLTGPYAQDGTDILQGVKTAVAVFEKAGGVPGYKKIEVVPGDSACDGGKATMAANKLINSEVSGVVGAYCSSATIPASVPLNEANIVQITPASTHTDVTGRGFKQIFRMPPRDDVQAWSTVKFLEDGLKIKTLALIDDRQTYTVGLTENITKFAEEKNKIKIVALEHITPGDKDFTAVLTNLKKLNPDVIYMGVYQPEGSLMVRQAKALGLKSKMLSEDAVFHPKFLEVGGKAAEGTYLTFAKAPESMERKDFEKTYMKMWNVKTIGSYGYYAYDAAMILLEAFKKSGSTDTAKVADTLRGTTWSGVTGEIKFDHKGDRKLAHIIWIVKDGKFVPYWDPLTEKYF</sequence>
<keyword evidence="2" id="KW-0813">Transport</keyword>